<feature type="transmembrane region" description="Helical" evidence="9">
    <location>
        <begin position="32"/>
        <end position="55"/>
    </location>
</feature>
<evidence type="ECO:0000256" key="4">
    <source>
        <dbReference type="ARBA" id="ARBA00022475"/>
    </source>
</evidence>
<comment type="subcellular location">
    <subcellularLocation>
        <location evidence="1">Cell membrane</location>
        <topology evidence="1">Multi-pass membrane protein</topology>
    </subcellularLocation>
</comment>
<keyword evidence="12" id="KW-1185">Reference proteome</keyword>
<evidence type="ECO:0000256" key="8">
    <source>
        <dbReference type="SAM" id="MobiDB-lite"/>
    </source>
</evidence>
<keyword evidence="6 9" id="KW-1133">Transmembrane helix</keyword>
<proteinExistence type="inferred from homology"/>
<evidence type="ECO:0000256" key="1">
    <source>
        <dbReference type="ARBA" id="ARBA00004651"/>
    </source>
</evidence>
<sequence length="279" mass="30241">MDLTTIIGVLGGMAFIINGIVGSGKLDNFVDIPSVVIVVGGTICAVIASFPFSMLKNVGAHMKKLISNKAYKVEPVINDLVEFAQIARKNGLLALEEKANKLKDPFFKQGIMLVVDATEPDKAREMLEMELDAMVARHEEEIAIYDKAASYAPAFGMIGTLIGLINMLMSMDLSQGSSSSLGQNMAVAMITTFYGCMLANLIFSPIAKKLRIRNEEEVLYKQIIIEGVIDIQAGVNPKNIKEKMVSLLQQKRQRVLLEGKGSKGKGKGNAKEMKAGSPS</sequence>
<feature type="transmembrane region" description="Helical" evidence="9">
    <location>
        <begin position="7"/>
        <end position="26"/>
    </location>
</feature>
<dbReference type="InterPro" id="IPR002898">
    <property type="entry name" value="MotA_ExbB_proton_chnl"/>
</dbReference>
<dbReference type="PANTHER" id="PTHR30433">
    <property type="entry name" value="CHEMOTAXIS PROTEIN MOTA"/>
    <property type="match status" value="1"/>
</dbReference>
<dbReference type="Pfam" id="PF01618">
    <property type="entry name" value="MotA_ExbB"/>
    <property type="match status" value="1"/>
</dbReference>
<comment type="similarity">
    <text evidence="2">Belongs to the MotA family.</text>
</comment>
<evidence type="ECO:0000256" key="7">
    <source>
        <dbReference type="ARBA" id="ARBA00023136"/>
    </source>
</evidence>
<dbReference type="InterPro" id="IPR000540">
    <property type="entry name" value="Flag_MotA_CS"/>
</dbReference>
<comment type="caution">
    <text evidence="11">The sequence shown here is derived from an EMBL/GenBank/DDBJ whole genome shotgun (WGS) entry which is preliminary data.</text>
</comment>
<organism evidence="11 12">
    <name type="scientific">Aequitasia blattaphilus</name>
    <dbReference type="NCBI Taxonomy" id="2949332"/>
    <lineage>
        <taxon>Bacteria</taxon>
        <taxon>Bacillati</taxon>
        <taxon>Bacillota</taxon>
        <taxon>Clostridia</taxon>
        <taxon>Lachnospirales</taxon>
        <taxon>Lachnospiraceae</taxon>
        <taxon>Aequitasia</taxon>
    </lineage>
</organism>
<dbReference type="EMBL" id="JAMZFW010000011">
    <property type="protein sequence ID" value="MCP1102512.1"/>
    <property type="molecule type" value="Genomic_DNA"/>
</dbReference>
<feature type="transmembrane region" description="Helical" evidence="9">
    <location>
        <begin position="148"/>
        <end position="169"/>
    </location>
</feature>
<reference evidence="11 12" key="1">
    <citation type="journal article" date="2022" name="Genome Biol. Evol.">
        <title>Host diet, physiology and behaviors set the stage for Lachnospiraceae cladogenesis.</title>
        <authorList>
            <person name="Vera-Ponce De Leon A."/>
            <person name="Schneider M."/>
            <person name="Jahnes B.C."/>
            <person name="Sadowski V."/>
            <person name="Camuy-Velez L.A."/>
            <person name="Duan J."/>
            <person name="Sabree Z.L."/>
        </authorList>
    </citation>
    <scope>NUCLEOTIDE SEQUENCE [LARGE SCALE GENOMIC DNA]</scope>
    <source>
        <strain evidence="11 12">PAL113</strain>
    </source>
</reference>
<keyword evidence="3" id="KW-0813">Transport</keyword>
<evidence type="ECO:0000256" key="3">
    <source>
        <dbReference type="ARBA" id="ARBA00022448"/>
    </source>
</evidence>
<evidence type="ECO:0000259" key="10">
    <source>
        <dbReference type="Pfam" id="PF01618"/>
    </source>
</evidence>
<feature type="transmembrane region" description="Helical" evidence="9">
    <location>
        <begin position="181"/>
        <end position="203"/>
    </location>
</feature>
<dbReference type="RefSeq" id="WP_262066298.1">
    <property type="nucleotide sequence ID" value="NZ_JAMXOD010000011.1"/>
</dbReference>
<evidence type="ECO:0000256" key="9">
    <source>
        <dbReference type="SAM" id="Phobius"/>
    </source>
</evidence>
<evidence type="ECO:0000313" key="11">
    <source>
        <dbReference type="EMBL" id="MCP1102512.1"/>
    </source>
</evidence>
<evidence type="ECO:0000256" key="5">
    <source>
        <dbReference type="ARBA" id="ARBA00022692"/>
    </source>
</evidence>
<feature type="domain" description="MotA/TolQ/ExbB proton channel" evidence="10">
    <location>
        <begin position="99"/>
        <end position="220"/>
    </location>
</feature>
<keyword evidence="7 9" id="KW-0472">Membrane</keyword>
<dbReference type="PANTHER" id="PTHR30433:SF2">
    <property type="entry name" value="MOTILITY PROTEIN A"/>
    <property type="match status" value="1"/>
</dbReference>
<evidence type="ECO:0000256" key="2">
    <source>
        <dbReference type="ARBA" id="ARBA00008038"/>
    </source>
</evidence>
<name>A0ABT1EC43_9FIRM</name>
<evidence type="ECO:0000256" key="6">
    <source>
        <dbReference type="ARBA" id="ARBA00022989"/>
    </source>
</evidence>
<keyword evidence="5 9" id="KW-0812">Transmembrane</keyword>
<feature type="compositionally biased region" description="Basic and acidic residues" evidence="8">
    <location>
        <begin position="269"/>
        <end position="279"/>
    </location>
</feature>
<evidence type="ECO:0000313" key="12">
    <source>
        <dbReference type="Proteomes" id="UP001523566"/>
    </source>
</evidence>
<feature type="region of interest" description="Disordered" evidence="8">
    <location>
        <begin position="257"/>
        <end position="279"/>
    </location>
</feature>
<keyword evidence="4" id="KW-1003">Cell membrane</keyword>
<dbReference type="InterPro" id="IPR047055">
    <property type="entry name" value="MotA-like"/>
</dbReference>
<protein>
    <submittedName>
        <fullName evidence="11">MotA/TolQ/ExbB proton channel family protein</fullName>
    </submittedName>
</protein>
<accession>A0ABT1EC43</accession>
<gene>
    <name evidence="11" type="ORF">NK125_08815</name>
</gene>
<dbReference type="PROSITE" id="PS01307">
    <property type="entry name" value="MOTA"/>
    <property type="match status" value="1"/>
</dbReference>
<dbReference type="Proteomes" id="UP001523566">
    <property type="component" value="Unassembled WGS sequence"/>
</dbReference>